<dbReference type="InterPro" id="IPR001965">
    <property type="entry name" value="Znf_PHD"/>
</dbReference>
<dbReference type="InterPro" id="IPR016181">
    <property type="entry name" value="Acyl_CoA_acyltransferase"/>
</dbReference>
<gene>
    <name evidence="7" type="ORF">COLO4_08620</name>
</gene>
<evidence type="ECO:0000256" key="3">
    <source>
        <dbReference type="ARBA" id="ARBA00022771"/>
    </source>
</evidence>
<sequence length="453" mass="51547">MALRFAITATKMKTLMCDQGDQSPPRKGKNLKVLKKLLISRKPRDKKTYKPCMFIPSNYCGSSSRRKAGTIFSWMIDRNVVSSMANVYYRNEAGTRLMKGRIRRDGIECNCCCKVFSLTAFETHAGSTYHRPAAFILLDDGTGRSLSDCQKQVDTGKCKLVQINGKSPSSCQQRLSDEVCSVCFDGGDLILCEECPSSFHVKCLDLIQVPKGHWFFRSRCCRICGKGRLVEGCCVSCQQCKHRFHHICLKMKTKSSDWKNYIETGKNWFCTQSYEKIFFGLGNFTRKQIQLGNNLTWKLLKSNGNPNYHGDKLSVALDVMHKCFERSKDSYTGRDVAEDVIFGRESKLKRVDFKGNYTVTLEENGDVATVATVMVHDERVVEMPLVATRFSHRRRGLCRVLLNELEENLRNLGVEKLVLPSLPSALETWTNLGFSKMTDEDKSRLLQLTLLDF</sequence>
<dbReference type="InterPro" id="IPR011011">
    <property type="entry name" value="Znf_FYVE_PHD"/>
</dbReference>
<dbReference type="EMBL" id="AWUE01013895">
    <property type="protein sequence ID" value="OMP05710.1"/>
    <property type="molecule type" value="Genomic_DNA"/>
</dbReference>
<evidence type="ECO:0000256" key="5">
    <source>
        <dbReference type="ARBA" id="ARBA00023242"/>
    </source>
</evidence>
<evidence type="ECO:0000256" key="4">
    <source>
        <dbReference type="ARBA" id="ARBA00022833"/>
    </source>
</evidence>
<keyword evidence="5" id="KW-0539">Nucleus</keyword>
<dbReference type="SUPFAM" id="SSF57903">
    <property type="entry name" value="FYVE/PHD zinc finger"/>
    <property type="match status" value="1"/>
</dbReference>
<proteinExistence type="predicted"/>
<dbReference type="InterPro" id="IPR042163">
    <property type="entry name" value="PHF12"/>
</dbReference>
<dbReference type="Gene3D" id="3.40.630.30">
    <property type="match status" value="1"/>
</dbReference>
<evidence type="ECO:0000256" key="1">
    <source>
        <dbReference type="ARBA" id="ARBA00004123"/>
    </source>
</evidence>
<dbReference type="PANTHER" id="PTHR46309">
    <property type="entry name" value="PHD FINGER PROTEIN 12"/>
    <property type="match status" value="1"/>
</dbReference>
<dbReference type="STRING" id="93759.A0A1R3KF52"/>
<dbReference type="SUPFAM" id="SSF55729">
    <property type="entry name" value="Acyl-CoA N-acyltransferases (Nat)"/>
    <property type="match status" value="1"/>
</dbReference>
<evidence type="ECO:0000256" key="2">
    <source>
        <dbReference type="ARBA" id="ARBA00022723"/>
    </source>
</evidence>
<feature type="domain" description="N-acetyltransferase" evidence="6">
    <location>
        <begin position="319"/>
        <end position="451"/>
    </location>
</feature>
<dbReference type="InterPro" id="IPR013083">
    <property type="entry name" value="Znf_RING/FYVE/PHD"/>
</dbReference>
<dbReference type="AlphaFoldDB" id="A0A1R3KF52"/>
<dbReference type="Pfam" id="PF23011">
    <property type="entry name" value="PHD-1st_NSD"/>
    <property type="match status" value="1"/>
</dbReference>
<dbReference type="Pfam" id="PF23209">
    <property type="entry name" value="IDM1_C"/>
    <property type="match status" value="1"/>
</dbReference>
<dbReference type="InterPro" id="IPR032308">
    <property type="entry name" value="TDBD"/>
</dbReference>
<dbReference type="GO" id="GO:0008270">
    <property type="term" value="F:zinc ion binding"/>
    <property type="evidence" value="ECO:0007669"/>
    <property type="project" value="UniProtKB-KW"/>
</dbReference>
<keyword evidence="3" id="KW-0863">Zinc-finger</keyword>
<comment type="caution">
    <text evidence="7">The sequence shown here is derived from an EMBL/GenBank/DDBJ whole genome shotgun (WGS) entry which is preliminary data.</text>
</comment>
<dbReference type="Gene3D" id="3.30.40.10">
    <property type="entry name" value="Zinc/RING finger domain, C3HC4 (zinc finger)"/>
    <property type="match status" value="1"/>
</dbReference>
<keyword evidence="2" id="KW-0479">Metal-binding</keyword>
<dbReference type="GO" id="GO:0016747">
    <property type="term" value="F:acyltransferase activity, transferring groups other than amino-acyl groups"/>
    <property type="evidence" value="ECO:0007669"/>
    <property type="project" value="InterPro"/>
</dbReference>
<accession>A0A1R3KF52</accession>
<organism evidence="7 8">
    <name type="scientific">Corchorus olitorius</name>
    <dbReference type="NCBI Taxonomy" id="93759"/>
    <lineage>
        <taxon>Eukaryota</taxon>
        <taxon>Viridiplantae</taxon>
        <taxon>Streptophyta</taxon>
        <taxon>Embryophyta</taxon>
        <taxon>Tracheophyta</taxon>
        <taxon>Spermatophyta</taxon>
        <taxon>Magnoliopsida</taxon>
        <taxon>eudicotyledons</taxon>
        <taxon>Gunneridae</taxon>
        <taxon>Pentapetalae</taxon>
        <taxon>rosids</taxon>
        <taxon>malvids</taxon>
        <taxon>Malvales</taxon>
        <taxon>Malvaceae</taxon>
        <taxon>Grewioideae</taxon>
        <taxon>Apeibeae</taxon>
        <taxon>Corchorus</taxon>
    </lineage>
</organism>
<dbReference type="CDD" id="cd04301">
    <property type="entry name" value="NAT_SF"/>
    <property type="match status" value="1"/>
</dbReference>
<evidence type="ECO:0000313" key="8">
    <source>
        <dbReference type="Proteomes" id="UP000187203"/>
    </source>
</evidence>
<dbReference type="SMART" id="SM00249">
    <property type="entry name" value="PHD"/>
    <property type="match status" value="2"/>
</dbReference>
<dbReference type="GO" id="GO:0005634">
    <property type="term" value="C:nucleus"/>
    <property type="evidence" value="ECO:0007669"/>
    <property type="project" value="UniProtKB-SubCell"/>
</dbReference>
<dbReference type="Proteomes" id="UP000187203">
    <property type="component" value="Unassembled WGS sequence"/>
</dbReference>
<dbReference type="PANTHER" id="PTHR46309:SF12">
    <property type="entry name" value="GB|AAC80581.1"/>
    <property type="match status" value="1"/>
</dbReference>
<evidence type="ECO:0000313" key="7">
    <source>
        <dbReference type="EMBL" id="OMP05710.1"/>
    </source>
</evidence>
<comment type="subcellular location">
    <subcellularLocation>
        <location evidence="1">Nucleus</location>
    </subcellularLocation>
</comment>
<dbReference type="InterPro" id="IPR000182">
    <property type="entry name" value="GNAT_dom"/>
</dbReference>
<dbReference type="PROSITE" id="PS51186">
    <property type="entry name" value="GNAT"/>
    <property type="match status" value="1"/>
</dbReference>
<keyword evidence="8" id="KW-1185">Reference proteome</keyword>
<name>A0A1R3KF52_9ROSI</name>
<dbReference type="InterPro" id="IPR059153">
    <property type="entry name" value="NSD_PHD-1st"/>
</dbReference>
<protein>
    <recommendedName>
        <fullName evidence="6">N-acetyltransferase domain-containing protein</fullName>
    </recommendedName>
</protein>
<dbReference type="GO" id="GO:0003714">
    <property type="term" value="F:transcription corepressor activity"/>
    <property type="evidence" value="ECO:0007669"/>
    <property type="project" value="InterPro"/>
</dbReference>
<reference evidence="8" key="1">
    <citation type="submission" date="2013-09" db="EMBL/GenBank/DDBJ databases">
        <title>Corchorus olitorius genome sequencing.</title>
        <authorList>
            <person name="Alam M."/>
            <person name="Haque M.S."/>
            <person name="Islam M.S."/>
            <person name="Emdad E.M."/>
            <person name="Islam M.M."/>
            <person name="Ahmed B."/>
            <person name="Halim A."/>
            <person name="Hossen Q.M.M."/>
            <person name="Hossain M.Z."/>
            <person name="Ahmed R."/>
            <person name="Khan M.M."/>
            <person name="Islam R."/>
            <person name="Rashid M.M."/>
            <person name="Khan S.A."/>
            <person name="Rahman M.S."/>
            <person name="Alam M."/>
            <person name="Yahiya A.S."/>
            <person name="Khan M.S."/>
            <person name="Azam M.S."/>
            <person name="Haque T."/>
            <person name="Lashkar M.Z.H."/>
            <person name="Akhand A.I."/>
            <person name="Morshed G."/>
            <person name="Roy S."/>
            <person name="Uddin K.S."/>
            <person name="Rabeya T."/>
            <person name="Hossain A.S."/>
            <person name="Chowdhury A."/>
            <person name="Snigdha A.R."/>
            <person name="Mortoza M.S."/>
            <person name="Matin S.A."/>
            <person name="Hoque S.M.E."/>
            <person name="Islam M.K."/>
            <person name="Roy D.K."/>
            <person name="Haider R."/>
            <person name="Moosa M.M."/>
            <person name="Elias S.M."/>
            <person name="Hasan A.M."/>
            <person name="Jahan S."/>
            <person name="Shafiuddin M."/>
            <person name="Mahmood N."/>
            <person name="Shommy N.S."/>
        </authorList>
    </citation>
    <scope>NUCLEOTIDE SEQUENCE [LARGE SCALE GENOMIC DNA]</scope>
    <source>
        <strain evidence="8">cv. O-4</strain>
    </source>
</reference>
<evidence type="ECO:0000259" key="6">
    <source>
        <dbReference type="PROSITE" id="PS51186"/>
    </source>
</evidence>
<keyword evidence="4" id="KW-0862">Zinc</keyword>
<dbReference type="Pfam" id="PF16135">
    <property type="entry name" value="TDBD"/>
    <property type="match status" value="1"/>
</dbReference>
<dbReference type="GO" id="GO:0006357">
    <property type="term" value="P:regulation of transcription by RNA polymerase II"/>
    <property type="evidence" value="ECO:0007669"/>
    <property type="project" value="TreeGrafter"/>
</dbReference>
<dbReference type="InterPro" id="IPR056511">
    <property type="entry name" value="IDM1_C"/>
</dbReference>
<dbReference type="OrthoDB" id="1903104at2759"/>